<evidence type="ECO:0000313" key="3">
    <source>
        <dbReference type="Proteomes" id="UP001303046"/>
    </source>
</evidence>
<dbReference type="Proteomes" id="UP001303046">
    <property type="component" value="Unassembled WGS sequence"/>
</dbReference>
<keyword evidence="3" id="KW-1185">Reference proteome</keyword>
<feature type="compositionally biased region" description="Polar residues" evidence="1">
    <location>
        <begin position="25"/>
        <end position="42"/>
    </location>
</feature>
<gene>
    <name evidence="2" type="primary">Necator_chrIII.g9621</name>
    <name evidence="2" type="ORF">RB195_008856</name>
</gene>
<feature type="region of interest" description="Disordered" evidence="1">
    <location>
        <begin position="25"/>
        <end position="49"/>
    </location>
</feature>
<accession>A0ABR1CSC9</accession>
<name>A0ABR1CSC9_NECAM</name>
<dbReference type="EMBL" id="JAVFWL010000003">
    <property type="protein sequence ID" value="KAK6740643.1"/>
    <property type="molecule type" value="Genomic_DNA"/>
</dbReference>
<reference evidence="2 3" key="1">
    <citation type="submission" date="2023-08" db="EMBL/GenBank/DDBJ databases">
        <title>A Necator americanus chromosomal reference genome.</title>
        <authorList>
            <person name="Ilik V."/>
            <person name="Petrzelkova K.J."/>
            <person name="Pardy F."/>
            <person name="Fuh T."/>
            <person name="Niatou-Singa F.S."/>
            <person name="Gouil Q."/>
            <person name="Baker L."/>
            <person name="Ritchie M.E."/>
            <person name="Jex A.R."/>
            <person name="Gazzola D."/>
            <person name="Li H."/>
            <person name="Toshio Fujiwara R."/>
            <person name="Zhan B."/>
            <person name="Aroian R.V."/>
            <person name="Pafco B."/>
            <person name="Schwarz E.M."/>
        </authorList>
    </citation>
    <scope>NUCLEOTIDE SEQUENCE [LARGE SCALE GENOMIC DNA]</scope>
    <source>
        <strain evidence="2 3">Aroian</strain>
        <tissue evidence="2">Whole animal</tissue>
    </source>
</reference>
<evidence type="ECO:0000256" key="1">
    <source>
        <dbReference type="SAM" id="MobiDB-lite"/>
    </source>
</evidence>
<sequence length="76" mass="8258">MMLFDFLARRDATREHFKAIATNGSITGARSSKSTKNGSTGDTDPIMLGAPVQASPQLLPKCSVIRKTLPRLTHNM</sequence>
<proteinExistence type="predicted"/>
<organism evidence="2 3">
    <name type="scientific">Necator americanus</name>
    <name type="common">Human hookworm</name>
    <dbReference type="NCBI Taxonomy" id="51031"/>
    <lineage>
        <taxon>Eukaryota</taxon>
        <taxon>Metazoa</taxon>
        <taxon>Ecdysozoa</taxon>
        <taxon>Nematoda</taxon>
        <taxon>Chromadorea</taxon>
        <taxon>Rhabditida</taxon>
        <taxon>Rhabditina</taxon>
        <taxon>Rhabditomorpha</taxon>
        <taxon>Strongyloidea</taxon>
        <taxon>Ancylostomatidae</taxon>
        <taxon>Bunostominae</taxon>
        <taxon>Necator</taxon>
    </lineage>
</organism>
<comment type="caution">
    <text evidence="2">The sequence shown here is derived from an EMBL/GenBank/DDBJ whole genome shotgun (WGS) entry which is preliminary data.</text>
</comment>
<protein>
    <submittedName>
        <fullName evidence="2">Uncharacterized protein</fullName>
    </submittedName>
</protein>
<evidence type="ECO:0000313" key="2">
    <source>
        <dbReference type="EMBL" id="KAK6740643.1"/>
    </source>
</evidence>